<keyword evidence="6" id="KW-1185">Reference proteome</keyword>
<gene>
    <name evidence="5" type="primary">ylqF</name>
    <name evidence="5" type="ORF">N4T19_08300</name>
</gene>
<sequence length="314" mass="34645">MSIQWFPGHMHLTRKLIAERIKDIDVVIEVLDARMPGSSANPALTELTGHKPTLKIINKQDMADASRTALWVAWYEAQHETKALPLDASEPAPAKRLVEACRQLAPGRGGLAKPMRVLICGVPNVGKSTLINSMSGKGQAKAGDEAGVTKDEQRIVLADDFYLWDTPGMLWPKIIVPESGYNLAACGSVGRNAYDDELVALELLLYLQKHYPRQLDERYKLGLEDADIAALSDDELLTLIGKKRGAVMGGGRINMQKAAELLITDFRTQMLGRITVETPAEFEQWRAAGEAAEALQQAKKAEHAKHRKAGRKRY</sequence>
<keyword evidence="1 3" id="KW-0547">Nucleotide-binding</keyword>
<accession>A0ABY6A3I5</accession>
<keyword evidence="3" id="KW-0963">Cytoplasm</keyword>
<feature type="domain" description="G" evidence="4">
    <location>
        <begin position="116"/>
        <end position="170"/>
    </location>
</feature>
<comment type="subcellular location">
    <subcellularLocation>
        <location evidence="3">Cytoplasm</location>
    </subcellularLocation>
</comment>
<dbReference type="PANTHER" id="PTHR45782:SF4">
    <property type="entry name" value="MITOCHONDRIAL RIBOSOME-ASSOCIATED GTPASE 1"/>
    <property type="match status" value="1"/>
</dbReference>
<organism evidence="5 6">
    <name type="scientific">Comamonas squillarum</name>
    <dbReference type="NCBI Taxonomy" id="2977320"/>
    <lineage>
        <taxon>Bacteria</taxon>
        <taxon>Pseudomonadati</taxon>
        <taxon>Pseudomonadota</taxon>
        <taxon>Betaproteobacteria</taxon>
        <taxon>Burkholderiales</taxon>
        <taxon>Comamonadaceae</taxon>
        <taxon>Comamonas</taxon>
    </lineage>
</organism>
<dbReference type="InterPro" id="IPR023179">
    <property type="entry name" value="GTP-bd_ortho_bundle_sf"/>
</dbReference>
<comment type="similarity">
    <text evidence="3">Belongs to the TRAFAC class YlqF/YawG GTPase family. MTG1 subfamily.</text>
</comment>
<dbReference type="NCBIfam" id="TIGR03596">
    <property type="entry name" value="GTPase_YlqF"/>
    <property type="match status" value="1"/>
</dbReference>
<evidence type="ECO:0000313" key="6">
    <source>
        <dbReference type="Proteomes" id="UP001058290"/>
    </source>
</evidence>
<evidence type="ECO:0000256" key="2">
    <source>
        <dbReference type="ARBA" id="ARBA00023134"/>
    </source>
</evidence>
<reference evidence="5" key="1">
    <citation type="submission" date="2022-09" db="EMBL/GenBank/DDBJ databases">
        <title>Bacterial diversity in gut of crayfish and pufferfish.</title>
        <authorList>
            <person name="Huang Y."/>
        </authorList>
    </citation>
    <scope>NUCLEOTIDE SEQUENCE</scope>
    <source>
        <strain evidence="5">PR12</strain>
    </source>
</reference>
<evidence type="ECO:0000313" key="5">
    <source>
        <dbReference type="EMBL" id="UXC20094.1"/>
    </source>
</evidence>
<name>A0ABY6A3I5_9BURK</name>
<dbReference type="RefSeq" id="WP_116924437.1">
    <property type="nucleotide sequence ID" value="NZ_CP104377.1"/>
</dbReference>
<dbReference type="CDD" id="cd01856">
    <property type="entry name" value="YlqF"/>
    <property type="match status" value="1"/>
</dbReference>
<comment type="function">
    <text evidence="3">Required for a late step of 50S ribosomal subunit assembly. Has GTPase activity.</text>
</comment>
<evidence type="ECO:0000259" key="4">
    <source>
        <dbReference type="Pfam" id="PF01926"/>
    </source>
</evidence>
<dbReference type="Pfam" id="PF01926">
    <property type="entry name" value="MMR_HSR1"/>
    <property type="match status" value="1"/>
</dbReference>
<dbReference type="InterPro" id="IPR016478">
    <property type="entry name" value="GTPase_MTG1"/>
</dbReference>
<dbReference type="InterPro" id="IPR006073">
    <property type="entry name" value="GTP-bd"/>
</dbReference>
<dbReference type="Gene3D" id="3.40.50.300">
    <property type="entry name" value="P-loop containing nucleotide triphosphate hydrolases"/>
    <property type="match status" value="1"/>
</dbReference>
<dbReference type="Proteomes" id="UP001058290">
    <property type="component" value="Chromosome"/>
</dbReference>
<dbReference type="PIRSF" id="PIRSF006230">
    <property type="entry name" value="MG442"/>
    <property type="match status" value="1"/>
</dbReference>
<dbReference type="EMBL" id="CP104377">
    <property type="protein sequence ID" value="UXC20094.1"/>
    <property type="molecule type" value="Genomic_DNA"/>
</dbReference>
<dbReference type="SUPFAM" id="SSF52540">
    <property type="entry name" value="P-loop containing nucleoside triphosphate hydrolases"/>
    <property type="match status" value="1"/>
</dbReference>
<keyword evidence="2 3" id="KW-0342">GTP-binding</keyword>
<dbReference type="InterPro" id="IPR027417">
    <property type="entry name" value="P-loop_NTPase"/>
</dbReference>
<proteinExistence type="inferred from homology"/>
<dbReference type="InterPro" id="IPR019991">
    <property type="entry name" value="GTP-bd_ribosome_bgen"/>
</dbReference>
<dbReference type="Gene3D" id="1.10.1580.10">
    <property type="match status" value="1"/>
</dbReference>
<protein>
    <recommendedName>
        <fullName evidence="3">Ribosome biogenesis GTPase A</fullName>
    </recommendedName>
</protein>
<evidence type="ECO:0000256" key="3">
    <source>
        <dbReference type="PIRNR" id="PIRNR006230"/>
    </source>
</evidence>
<dbReference type="PANTHER" id="PTHR45782">
    <property type="entry name" value="MITOCHONDRIAL RIBOSOME-ASSOCIATED GTPASE 1"/>
    <property type="match status" value="1"/>
</dbReference>
<evidence type="ECO:0000256" key="1">
    <source>
        <dbReference type="ARBA" id="ARBA00022741"/>
    </source>
</evidence>